<gene>
    <name evidence="2" type="ORF">L227DRAFT_317512</name>
</gene>
<evidence type="ECO:0000313" key="2">
    <source>
        <dbReference type="EMBL" id="RPD64086.1"/>
    </source>
</evidence>
<name>A0A5C2SRT8_9APHY</name>
<evidence type="ECO:0000256" key="1">
    <source>
        <dbReference type="SAM" id="Phobius"/>
    </source>
</evidence>
<keyword evidence="1" id="KW-0812">Transmembrane</keyword>
<organism evidence="2 3">
    <name type="scientific">Lentinus tigrinus ALCF2SS1-6</name>
    <dbReference type="NCBI Taxonomy" id="1328759"/>
    <lineage>
        <taxon>Eukaryota</taxon>
        <taxon>Fungi</taxon>
        <taxon>Dikarya</taxon>
        <taxon>Basidiomycota</taxon>
        <taxon>Agaricomycotina</taxon>
        <taxon>Agaricomycetes</taxon>
        <taxon>Polyporales</taxon>
        <taxon>Polyporaceae</taxon>
        <taxon>Lentinus</taxon>
    </lineage>
</organism>
<accession>A0A5C2SRT8</accession>
<keyword evidence="1" id="KW-0472">Membrane</keyword>
<dbReference type="Proteomes" id="UP000313359">
    <property type="component" value="Unassembled WGS sequence"/>
</dbReference>
<evidence type="ECO:0000313" key="3">
    <source>
        <dbReference type="Proteomes" id="UP000313359"/>
    </source>
</evidence>
<proteinExistence type="predicted"/>
<reference evidence="2" key="1">
    <citation type="journal article" date="2018" name="Genome Biol. Evol.">
        <title>Genomics and development of Lentinus tigrinus, a white-rot wood-decaying mushroom with dimorphic fruiting bodies.</title>
        <authorList>
            <person name="Wu B."/>
            <person name="Xu Z."/>
            <person name="Knudson A."/>
            <person name="Carlson A."/>
            <person name="Chen N."/>
            <person name="Kovaka S."/>
            <person name="LaButti K."/>
            <person name="Lipzen A."/>
            <person name="Pennachio C."/>
            <person name="Riley R."/>
            <person name="Schakwitz W."/>
            <person name="Umezawa K."/>
            <person name="Ohm R.A."/>
            <person name="Grigoriev I.V."/>
            <person name="Nagy L.G."/>
            <person name="Gibbons J."/>
            <person name="Hibbett D."/>
        </authorList>
    </citation>
    <scope>NUCLEOTIDE SEQUENCE [LARGE SCALE GENOMIC DNA]</scope>
    <source>
        <strain evidence="2">ALCF2SS1-6</strain>
    </source>
</reference>
<keyword evidence="1" id="KW-1133">Transmembrane helix</keyword>
<keyword evidence="3" id="KW-1185">Reference proteome</keyword>
<sequence length="83" mass="9281">MVVLCPQWTSQGLFEAPFEVPSGNQVRGDLRLHSGPCDTALAVRACTRGLIKKGLLSLALPLIYCLTWVFRMIARKPEARWLL</sequence>
<protein>
    <submittedName>
        <fullName evidence="2">Uncharacterized protein</fullName>
    </submittedName>
</protein>
<dbReference type="AlphaFoldDB" id="A0A5C2SRT8"/>
<dbReference type="EMBL" id="ML122254">
    <property type="protein sequence ID" value="RPD64086.1"/>
    <property type="molecule type" value="Genomic_DNA"/>
</dbReference>
<feature type="transmembrane region" description="Helical" evidence="1">
    <location>
        <begin position="54"/>
        <end position="74"/>
    </location>
</feature>